<dbReference type="Pfam" id="PF03372">
    <property type="entry name" value="Exo_endo_phos"/>
    <property type="match status" value="1"/>
</dbReference>
<feature type="signal peptide" evidence="1">
    <location>
        <begin position="1"/>
        <end position="19"/>
    </location>
</feature>
<dbReference type="Proteomes" id="UP001177023">
    <property type="component" value="Unassembled WGS sequence"/>
</dbReference>
<dbReference type="EMBL" id="CATQJA010002628">
    <property type="protein sequence ID" value="CAJ0574208.1"/>
    <property type="molecule type" value="Genomic_DNA"/>
</dbReference>
<keyword evidence="4" id="KW-1185">Reference proteome</keyword>
<evidence type="ECO:0000313" key="3">
    <source>
        <dbReference type="EMBL" id="CAJ0574208.1"/>
    </source>
</evidence>
<evidence type="ECO:0000313" key="4">
    <source>
        <dbReference type="Proteomes" id="UP001177023"/>
    </source>
</evidence>
<feature type="domain" description="Endonuclease/exonuclease/phosphatase" evidence="2">
    <location>
        <begin position="37"/>
        <end position="307"/>
    </location>
</feature>
<name>A0AA36CSU3_9BILA</name>
<dbReference type="InterPro" id="IPR036691">
    <property type="entry name" value="Endo/exonu/phosph_ase_sf"/>
</dbReference>
<proteinExistence type="predicted"/>
<keyword evidence="1" id="KW-0732">Signal</keyword>
<evidence type="ECO:0000259" key="2">
    <source>
        <dbReference type="Pfam" id="PF03372"/>
    </source>
</evidence>
<dbReference type="Gene3D" id="3.60.10.10">
    <property type="entry name" value="Endonuclease/exonuclease/phosphatase"/>
    <property type="match status" value="1"/>
</dbReference>
<gene>
    <name evidence="3" type="ORF">MSPICULIGERA_LOCUS12548</name>
</gene>
<sequence length="325" mass="37395">MKTRIFLAVILLCIYYVGAEKSFRVVSFNTWQMGLHVEEGMEKLAKHILALEPDIVSLQEVQTPESAQNLTSLLPEGWTIIYANKLYPDVALLTKHRIIEESVENTTAGIHARIELPDGQQVSFWAYHGFWRAYGPYAAFNRLVTNLSQILDGEHVPLKSKIGRAENVKEILKSRSMAHDLSVLERVPIIIAGDFNSPSHLDWTNETSHLHGDWVVPWPSTEILMENGFIDAYREEFPDPISHPGLTWSTVCKENVEWEYAFPEPQDRLDFIFYRGHVKPLRTELYAGNEPLEKMPNHKMNDFPSDHYVIYTDFEISRLSNAIEK</sequence>
<accession>A0AA36CSU3</accession>
<organism evidence="3 4">
    <name type="scientific">Mesorhabditis spiculigera</name>
    <dbReference type="NCBI Taxonomy" id="96644"/>
    <lineage>
        <taxon>Eukaryota</taxon>
        <taxon>Metazoa</taxon>
        <taxon>Ecdysozoa</taxon>
        <taxon>Nematoda</taxon>
        <taxon>Chromadorea</taxon>
        <taxon>Rhabditida</taxon>
        <taxon>Rhabditina</taxon>
        <taxon>Rhabditomorpha</taxon>
        <taxon>Rhabditoidea</taxon>
        <taxon>Rhabditidae</taxon>
        <taxon>Mesorhabditinae</taxon>
        <taxon>Mesorhabditis</taxon>
    </lineage>
</organism>
<protein>
    <recommendedName>
        <fullName evidence="2">Endonuclease/exonuclease/phosphatase domain-containing protein</fullName>
    </recommendedName>
</protein>
<evidence type="ECO:0000256" key="1">
    <source>
        <dbReference type="SAM" id="SignalP"/>
    </source>
</evidence>
<dbReference type="InterPro" id="IPR005135">
    <property type="entry name" value="Endo/exonuclease/phosphatase"/>
</dbReference>
<feature type="chain" id="PRO_5041218408" description="Endonuclease/exonuclease/phosphatase domain-containing protein" evidence="1">
    <location>
        <begin position="20"/>
        <end position="325"/>
    </location>
</feature>
<comment type="caution">
    <text evidence="3">The sequence shown here is derived from an EMBL/GenBank/DDBJ whole genome shotgun (WGS) entry which is preliminary data.</text>
</comment>
<feature type="non-terminal residue" evidence="3">
    <location>
        <position position="1"/>
    </location>
</feature>
<dbReference type="SUPFAM" id="SSF56219">
    <property type="entry name" value="DNase I-like"/>
    <property type="match status" value="1"/>
</dbReference>
<dbReference type="GO" id="GO:0003824">
    <property type="term" value="F:catalytic activity"/>
    <property type="evidence" value="ECO:0007669"/>
    <property type="project" value="InterPro"/>
</dbReference>
<dbReference type="AlphaFoldDB" id="A0AA36CSU3"/>
<reference evidence="3" key="1">
    <citation type="submission" date="2023-06" db="EMBL/GenBank/DDBJ databases">
        <authorList>
            <person name="Delattre M."/>
        </authorList>
    </citation>
    <scope>NUCLEOTIDE SEQUENCE</scope>
    <source>
        <strain evidence="3">AF72</strain>
    </source>
</reference>
<dbReference type="PANTHER" id="PTHR41349">
    <property type="match status" value="1"/>
</dbReference>
<dbReference type="PANTHER" id="PTHR41349:SF1">
    <property type="entry name" value="PROTEIN CBG08683"/>
    <property type="match status" value="1"/>
</dbReference>